<name>A0A4U6VWS4_SETVI</name>
<accession>A0A4U6VWS4</accession>
<dbReference type="EMBL" id="CM016553">
    <property type="protein sequence ID" value="TKW32459.1"/>
    <property type="molecule type" value="Genomic_DNA"/>
</dbReference>
<reference evidence="1" key="1">
    <citation type="submission" date="2019-03" db="EMBL/GenBank/DDBJ databases">
        <title>WGS assembly of Setaria viridis.</title>
        <authorList>
            <person name="Huang P."/>
            <person name="Jenkins J."/>
            <person name="Grimwood J."/>
            <person name="Barry K."/>
            <person name="Healey A."/>
            <person name="Mamidi S."/>
            <person name="Sreedasyam A."/>
            <person name="Shu S."/>
            <person name="Feldman M."/>
            <person name="Wu J."/>
            <person name="Yu Y."/>
            <person name="Chen C."/>
            <person name="Johnson J."/>
            <person name="Rokhsar D."/>
            <person name="Baxter I."/>
            <person name="Schmutz J."/>
            <person name="Brutnell T."/>
            <person name="Kellogg E."/>
        </authorList>
    </citation>
    <scope>NUCLEOTIDE SEQUENCE [LARGE SCALE GENOMIC DNA]</scope>
</reference>
<evidence type="ECO:0000313" key="2">
    <source>
        <dbReference type="Proteomes" id="UP000298652"/>
    </source>
</evidence>
<sequence>MFSSSSPGWASLAQRGLELPSLTASAAVLVLVVELVTGHGASKVSPNEIKSPWFSPSPSFARLSHHRHPLHPYLLHHVLAGAGRHAHFNRPPPPLPRRGAVHNHPVRSLAQSTSMATSANILSPVEHNQHLQLKILNPRQHWPVRQSRGALAVLSECNKEDPRCLWRCQLSLAAQHPLWRYHPCLLHHSYEFVCVHLSHSTDSFVVAQKLQPLLGGKIPIFILCFNVQYNRVLKYKDTPPACQATFFLVRRTSGCVLPLCQLGCIVCISI</sequence>
<dbReference type="Gramene" id="TKW32459">
    <property type="protein sequence ID" value="TKW32459"/>
    <property type="gene ID" value="SEVIR_2G169700v2"/>
</dbReference>
<keyword evidence="2" id="KW-1185">Reference proteome</keyword>
<gene>
    <name evidence="1" type="ORF">SEVIR_2G169700v2</name>
</gene>
<organism evidence="1 2">
    <name type="scientific">Setaria viridis</name>
    <name type="common">Green bristlegrass</name>
    <name type="synonym">Setaria italica subsp. viridis</name>
    <dbReference type="NCBI Taxonomy" id="4556"/>
    <lineage>
        <taxon>Eukaryota</taxon>
        <taxon>Viridiplantae</taxon>
        <taxon>Streptophyta</taxon>
        <taxon>Embryophyta</taxon>
        <taxon>Tracheophyta</taxon>
        <taxon>Spermatophyta</taxon>
        <taxon>Magnoliopsida</taxon>
        <taxon>Liliopsida</taxon>
        <taxon>Poales</taxon>
        <taxon>Poaceae</taxon>
        <taxon>PACMAD clade</taxon>
        <taxon>Panicoideae</taxon>
        <taxon>Panicodae</taxon>
        <taxon>Paniceae</taxon>
        <taxon>Cenchrinae</taxon>
        <taxon>Setaria</taxon>
    </lineage>
</organism>
<evidence type="ECO:0000313" key="1">
    <source>
        <dbReference type="EMBL" id="TKW32459.1"/>
    </source>
</evidence>
<dbReference type="Proteomes" id="UP000298652">
    <property type="component" value="Chromosome 2"/>
</dbReference>
<protein>
    <submittedName>
        <fullName evidence="1">Uncharacterized protein</fullName>
    </submittedName>
</protein>
<dbReference type="AlphaFoldDB" id="A0A4U6VWS4"/>
<proteinExistence type="predicted"/>